<dbReference type="PANTHER" id="PTHR31873:SF6">
    <property type="entry name" value="ASPARTATE DEHYDROGENASE DOMAIN-CONTAINING PROTEIN"/>
    <property type="match status" value="1"/>
</dbReference>
<evidence type="ECO:0000256" key="1">
    <source>
        <dbReference type="ARBA" id="ARBA00008331"/>
    </source>
</evidence>
<comment type="pathway">
    <text evidence="6">Cofactor biosynthesis; NAD(+) biosynthesis; iminoaspartate from L-aspartate (dehydrogenase route): step 1/1.</text>
</comment>
<evidence type="ECO:0000313" key="10">
    <source>
        <dbReference type="Proteomes" id="UP000199413"/>
    </source>
</evidence>
<organism evidence="9 10">
    <name type="scientific">Micromonospora rhizosphaerae</name>
    <dbReference type="NCBI Taxonomy" id="568872"/>
    <lineage>
        <taxon>Bacteria</taxon>
        <taxon>Bacillati</taxon>
        <taxon>Actinomycetota</taxon>
        <taxon>Actinomycetes</taxon>
        <taxon>Micromonosporales</taxon>
        <taxon>Micromonosporaceae</taxon>
        <taxon>Micromonospora</taxon>
    </lineage>
</organism>
<proteinExistence type="inferred from homology"/>
<dbReference type="Pfam" id="PF03447">
    <property type="entry name" value="NAD_binding_3"/>
    <property type="match status" value="1"/>
</dbReference>
<comment type="caution">
    <text evidence="6">Lacks conserved residue(s) required for the propagation of feature annotation.</text>
</comment>
<comment type="function">
    <text evidence="6">Specifically catalyzes the NAD or NADP-dependent dehydrogenation of L-aspartate to iminoaspartate.</text>
</comment>
<dbReference type="STRING" id="568872.GA0070624_5486"/>
<dbReference type="GO" id="GO:0051287">
    <property type="term" value="F:NAD binding"/>
    <property type="evidence" value="ECO:0007669"/>
    <property type="project" value="UniProtKB-UniRule"/>
</dbReference>
<dbReference type="RefSeq" id="WP_091345720.1">
    <property type="nucleotide sequence ID" value="NZ_FMHV01000002.1"/>
</dbReference>
<dbReference type="Gene3D" id="3.30.360.10">
    <property type="entry name" value="Dihydrodipicolinate Reductase, domain 2"/>
    <property type="match status" value="1"/>
</dbReference>
<evidence type="ECO:0000256" key="5">
    <source>
        <dbReference type="ARBA" id="ARBA00023027"/>
    </source>
</evidence>
<dbReference type="PANTHER" id="PTHR31873">
    <property type="entry name" value="L-ASPARTATE DEHYDROGENASE-RELATED"/>
    <property type="match status" value="1"/>
</dbReference>
<dbReference type="InterPro" id="IPR036291">
    <property type="entry name" value="NAD(P)-bd_dom_sf"/>
</dbReference>
<dbReference type="Pfam" id="PF01958">
    <property type="entry name" value="Asp_DH_C"/>
    <property type="match status" value="1"/>
</dbReference>
<dbReference type="InterPro" id="IPR002811">
    <property type="entry name" value="Asp_DH"/>
</dbReference>
<dbReference type="Proteomes" id="UP000199413">
    <property type="component" value="Unassembled WGS sequence"/>
</dbReference>
<dbReference type="SUPFAM" id="SSF51735">
    <property type="entry name" value="NAD(P)-binding Rossmann-fold domains"/>
    <property type="match status" value="1"/>
</dbReference>
<dbReference type="HAMAP" id="MF_01265">
    <property type="entry name" value="NadX"/>
    <property type="match status" value="1"/>
</dbReference>
<dbReference type="GO" id="GO:0033735">
    <property type="term" value="F:aspartate dehydrogenase [NAD(P)+] activity"/>
    <property type="evidence" value="ECO:0007669"/>
    <property type="project" value="UniProtKB-EC"/>
</dbReference>
<keyword evidence="3 6" id="KW-0521">NADP</keyword>
<accession>A0A1C6T3B3</accession>
<keyword evidence="4 6" id="KW-0560">Oxidoreductase</keyword>
<comment type="miscellaneous">
    <text evidence="6">The iminoaspartate product is unstable in aqueous solution and can decompose to oxaloacetate and ammonia.</text>
</comment>
<dbReference type="GO" id="GO:0009435">
    <property type="term" value="P:NAD+ biosynthetic process"/>
    <property type="evidence" value="ECO:0007669"/>
    <property type="project" value="UniProtKB-UniRule"/>
</dbReference>
<comment type="catalytic activity">
    <reaction evidence="6">
        <text>L-aspartate + NADP(+) + H2O = oxaloacetate + NH4(+) + NADPH + H(+)</text>
        <dbReference type="Rhea" id="RHEA:11784"/>
        <dbReference type="ChEBI" id="CHEBI:15377"/>
        <dbReference type="ChEBI" id="CHEBI:15378"/>
        <dbReference type="ChEBI" id="CHEBI:16452"/>
        <dbReference type="ChEBI" id="CHEBI:28938"/>
        <dbReference type="ChEBI" id="CHEBI:29991"/>
        <dbReference type="ChEBI" id="CHEBI:57783"/>
        <dbReference type="ChEBI" id="CHEBI:58349"/>
        <dbReference type="EC" id="1.4.1.21"/>
    </reaction>
</comment>
<evidence type="ECO:0000259" key="7">
    <source>
        <dbReference type="Pfam" id="PF01958"/>
    </source>
</evidence>
<gene>
    <name evidence="6" type="primary">nadX</name>
    <name evidence="9" type="ORF">GA0070624_5486</name>
</gene>
<feature type="binding site" evidence="6">
    <location>
        <position position="194"/>
    </location>
    <ligand>
        <name>NAD(+)</name>
        <dbReference type="ChEBI" id="CHEBI:57540"/>
    </ligand>
</feature>
<keyword evidence="2 6" id="KW-0662">Pyridine nucleotide biosynthesis</keyword>
<evidence type="ECO:0000256" key="2">
    <source>
        <dbReference type="ARBA" id="ARBA00022642"/>
    </source>
</evidence>
<evidence type="ECO:0000313" key="9">
    <source>
        <dbReference type="EMBL" id="SCL36197.1"/>
    </source>
</evidence>
<dbReference type="EMBL" id="FMHV01000002">
    <property type="protein sequence ID" value="SCL36197.1"/>
    <property type="molecule type" value="Genomic_DNA"/>
</dbReference>
<feature type="domain" description="Aspartate dehydrogenase" evidence="7">
    <location>
        <begin position="172"/>
        <end position="259"/>
    </location>
</feature>
<dbReference type="GO" id="GO:0050661">
    <property type="term" value="F:NADP binding"/>
    <property type="evidence" value="ECO:0007669"/>
    <property type="project" value="UniProtKB-UniRule"/>
</dbReference>
<dbReference type="NCBIfam" id="NF009828">
    <property type="entry name" value="PRK13303.1-3"/>
    <property type="match status" value="1"/>
</dbReference>
<feature type="domain" description="Aspartate/homoserine dehydrogenase NAD-binding" evidence="8">
    <location>
        <begin position="8"/>
        <end position="123"/>
    </location>
</feature>
<dbReference type="AlphaFoldDB" id="A0A1C6T3B3"/>
<dbReference type="InterPro" id="IPR011182">
    <property type="entry name" value="L-Asp_DH"/>
</dbReference>
<evidence type="ECO:0000256" key="6">
    <source>
        <dbReference type="HAMAP-Rule" id="MF_01265"/>
    </source>
</evidence>
<evidence type="ECO:0000256" key="3">
    <source>
        <dbReference type="ARBA" id="ARBA00022857"/>
    </source>
</evidence>
<sequence length="272" mass="27896">MTGVGVIGTGALGHGIASRLAAGAIPGVTLAAVAGRPESEARLQAFARQWRCQATTRPSDLPGMGARLVVEAAGVEAAREYAPPLLTAGADVILMSTGALASRQFVLDLEHAAVAAGRRVYLPSGSIAGLDGLLAAMEGGDVEVAITTRKHPLALREAPYLAGSDLDLDHLHEAIVIFDGSAQDAIAGFPSNMNVAITLATAAGDLDRVKVRIVADPAATLTVHQVKVKAKSGTMTVELVNRPSPTNPRSSWLAGLSALATIRRIASSLHVG</sequence>
<evidence type="ECO:0000259" key="8">
    <source>
        <dbReference type="Pfam" id="PF03447"/>
    </source>
</evidence>
<dbReference type="PIRSF" id="PIRSF005227">
    <property type="entry name" value="Asp_dh_NAD_syn"/>
    <property type="match status" value="1"/>
</dbReference>
<dbReference type="GO" id="GO:0016639">
    <property type="term" value="F:oxidoreductase activity, acting on the CH-NH2 group of donors, NAD or NADP as acceptor"/>
    <property type="evidence" value="ECO:0007669"/>
    <property type="project" value="UniProtKB-UniRule"/>
</dbReference>
<protein>
    <recommendedName>
        <fullName evidence="6">L-aspartate dehydrogenase</fullName>
        <ecNumber evidence="6">1.4.1.21</ecNumber>
    </recommendedName>
</protein>
<comment type="catalytic activity">
    <reaction evidence="6">
        <text>L-aspartate + NAD(+) + H2O = oxaloacetate + NH4(+) + NADH + H(+)</text>
        <dbReference type="Rhea" id="RHEA:11788"/>
        <dbReference type="ChEBI" id="CHEBI:15377"/>
        <dbReference type="ChEBI" id="CHEBI:15378"/>
        <dbReference type="ChEBI" id="CHEBI:16452"/>
        <dbReference type="ChEBI" id="CHEBI:28938"/>
        <dbReference type="ChEBI" id="CHEBI:29991"/>
        <dbReference type="ChEBI" id="CHEBI:57540"/>
        <dbReference type="ChEBI" id="CHEBI:57945"/>
        <dbReference type="EC" id="1.4.1.21"/>
    </reaction>
</comment>
<dbReference type="UniPathway" id="UPA00253">
    <property type="reaction ID" value="UER00456"/>
</dbReference>
<dbReference type="OrthoDB" id="4772942at2"/>
<dbReference type="InterPro" id="IPR005106">
    <property type="entry name" value="Asp/hSer_DH_NAD-bd"/>
</dbReference>
<dbReference type="Gene3D" id="3.40.50.720">
    <property type="entry name" value="NAD(P)-binding Rossmann-like Domain"/>
    <property type="match status" value="1"/>
</dbReference>
<keyword evidence="10" id="KW-1185">Reference proteome</keyword>
<keyword evidence="5 6" id="KW-0520">NAD</keyword>
<name>A0A1C6T3B3_9ACTN</name>
<reference evidence="10" key="1">
    <citation type="submission" date="2016-06" db="EMBL/GenBank/DDBJ databases">
        <authorList>
            <person name="Varghese N."/>
            <person name="Submissions Spin"/>
        </authorList>
    </citation>
    <scope>NUCLEOTIDE SEQUENCE [LARGE SCALE GENOMIC DNA]</scope>
    <source>
        <strain evidence="10">DSM 45431</strain>
    </source>
</reference>
<dbReference type="EC" id="1.4.1.21" evidence="6"/>
<evidence type="ECO:0000256" key="4">
    <source>
        <dbReference type="ARBA" id="ARBA00023002"/>
    </source>
</evidence>
<dbReference type="SUPFAM" id="SSF55347">
    <property type="entry name" value="Glyceraldehyde-3-phosphate dehydrogenase-like, C-terminal domain"/>
    <property type="match status" value="1"/>
</dbReference>
<feature type="active site" evidence="6">
    <location>
        <position position="224"/>
    </location>
</feature>
<dbReference type="InterPro" id="IPR020626">
    <property type="entry name" value="Asp_DH_prok"/>
</dbReference>
<comment type="similarity">
    <text evidence="1 6">Belongs to the L-aspartate dehydrogenase family.</text>
</comment>